<sequence length="309" mass="34179">MEPVIVDDGSAMEPTSAIPISHMTQQSHVRAPGDDWTGITNSTERRRLQNRLNSRAWRRRQTDIKKLAAKNESSLPVERQHLANSKQKVHLSKDDQIIEKLRGTLQGSRRTGTLCALGAREANALMESIEAVAQGHASLGSPRVDLLLTLTRLNVFRALDINASALGFPSASWLCSDAVSVISMKDGKWQPPMGCPPCLRPTCLQQQIPHHPWLDLLPFPTVRDNVLLLGEDYDDTAFCLDIVEICAVSADGGGTGLIVWGEPSDPSSWEASADLLKKWDELFRGSHELIAASNHWRTMRGEDHLPLDF</sequence>
<dbReference type="PANTHER" id="PTHR38116:SF1">
    <property type="entry name" value="BZIP DOMAIN-CONTAINING PROTEIN"/>
    <property type="match status" value="1"/>
</dbReference>
<proteinExistence type="predicted"/>
<dbReference type="Proteomes" id="UP000030651">
    <property type="component" value="Unassembled WGS sequence"/>
</dbReference>
<name>W3XC65_PESFW</name>
<gene>
    <name evidence="1" type="ORF">PFICI_04617</name>
</gene>
<evidence type="ECO:0000313" key="1">
    <source>
        <dbReference type="EMBL" id="ETS82741.1"/>
    </source>
</evidence>
<dbReference type="KEGG" id="pfy:PFICI_04617"/>
<dbReference type="PANTHER" id="PTHR38116">
    <property type="entry name" value="CHROMOSOME 7, WHOLE GENOME SHOTGUN SEQUENCE"/>
    <property type="match status" value="1"/>
</dbReference>
<dbReference type="OrthoDB" id="2245989at2759"/>
<dbReference type="RefSeq" id="XP_007831389.1">
    <property type="nucleotide sequence ID" value="XM_007833198.1"/>
</dbReference>
<organism evidence="1 2">
    <name type="scientific">Pestalotiopsis fici (strain W106-1 / CGMCC3.15140)</name>
    <dbReference type="NCBI Taxonomy" id="1229662"/>
    <lineage>
        <taxon>Eukaryota</taxon>
        <taxon>Fungi</taxon>
        <taxon>Dikarya</taxon>
        <taxon>Ascomycota</taxon>
        <taxon>Pezizomycotina</taxon>
        <taxon>Sordariomycetes</taxon>
        <taxon>Xylariomycetidae</taxon>
        <taxon>Amphisphaeriales</taxon>
        <taxon>Sporocadaceae</taxon>
        <taxon>Pestalotiopsis</taxon>
    </lineage>
</organism>
<dbReference type="HOGENOM" id="CLU_033726_0_0_1"/>
<evidence type="ECO:0000313" key="2">
    <source>
        <dbReference type="Proteomes" id="UP000030651"/>
    </source>
</evidence>
<accession>W3XC65</accession>
<protein>
    <recommendedName>
        <fullName evidence="3">BZIP domain-containing protein</fullName>
    </recommendedName>
</protein>
<dbReference type="Pfam" id="PF11905">
    <property type="entry name" value="DUF3425"/>
    <property type="match status" value="1"/>
</dbReference>
<dbReference type="eggNOG" id="ENOG502S6JE">
    <property type="taxonomic scope" value="Eukaryota"/>
</dbReference>
<reference evidence="2" key="1">
    <citation type="journal article" date="2015" name="BMC Genomics">
        <title>Genomic and transcriptomic analysis of the endophytic fungus Pestalotiopsis fici reveals its lifestyle and high potential for synthesis of natural products.</title>
        <authorList>
            <person name="Wang X."/>
            <person name="Zhang X."/>
            <person name="Liu L."/>
            <person name="Xiang M."/>
            <person name="Wang W."/>
            <person name="Sun X."/>
            <person name="Che Y."/>
            <person name="Guo L."/>
            <person name="Liu G."/>
            <person name="Guo L."/>
            <person name="Wang C."/>
            <person name="Yin W.B."/>
            <person name="Stadler M."/>
            <person name="Zhang X."/>
            <person name="Liu X."/>
        </authorList>
    </citation>
    <scope>NUCLEOTIDE SEQUENCE [LARGE SCALE GENOMIC DNA]</scope>
    <source>
        <strain evidence="2">W106-1 / CGMCC3.15140</strain>
    </source>
</reference>
<evidence type="ECO:0008006" key="3">
    <source>
        <dbReference type="Google" id="ProtNLM"/>
    </source>
</evidence>
<dbReference type="InParanoid" id="W3XC65"/>
<keyword evidence="2" id="KW-1185">Reference proteome</keyword>
<dbReference type="EMBL" id="KI912111">
    <property type="protein sequence ID" value="ETS82741.1"/>
    <property type="molecule type" value="Genomic_DNA"/>
</dbReference>
<dbReference type="InterPro" id="IPR021833">
    <property type="entry name" value="DUF3425"/>
</dbReference>
<dbReference type="GeneID" id="19269630"/>
<dbReference type="AlphaFoldDB" id="W3XC65"/>
<dbReference type="OMA" id="DEPLCHD"/>